<gene>
    <name evidence="2" type="ORF">QNH24_11355</name>
</gene>
<evidence type="ECO:0000313" key="2">
    <source>
        <dbReference type="EMBL" id="WHY53801.1"/>
    </source>
</evidence>
<dbReference type="GO" id="GO:0032259">
    <property type="term" value="P:methylation"/>
    <property type="evidence" value="ECO:0007669"/>
    <property type="project" value="UniProtKB-KW"/>
</dbReference>
<dbReference type="CDD" id="cd02440">
    <property type="entry name" value="AdoMet_MTases"/>
    <property type="match status" value="1"/>
</dbReference>
<dbReference type="SUPFAM" id="SSF53335">
    <property type="entry name" value="S-adenosyl-L-methionine-dependent methyltransferases"/>
    <property type="match status" value="1"/>
</dbReference>
<dbReference type="Pfam" id="PF13847">
    <property type="entry name" value="Methyltransf_31"/>
    <property type="match status" value="1"/>
</dbReference>
<dbReference type="InterPro" id="IPR029063">
    <property type="entry name" value="SAM-dependent_MTases_sf"/>
</dbReference>
<sequence length="198" mass="22256">MALLQRLIEQAKKPNGFVGSVMLRIMNVAHSGMNTWLIKHGDVYDGDIVLDIGCGGGKTLQTLSKMNPAGKIYGIDFSEQAVKDSIKTNKMDVANGKVIVKQASVSNIPYTDQFFDTITAFQTHYFWPDLANDVKEVFRVLKHGGKFIIMSELYKIHYHMKAYKTTSEIEQLFESVGFQKIQIIQNARKGCLCIIGMK</sequence>
<evidence type="ECO:0000313" key="3">
    <source>
        <dbReference type="Proteomes" id="UP001178322"/>
    </source>
</evidence>
<dbReference type="Gene3D" id="3.40.50.150">
    <property type="entry name" value="Vaccinia Virus protein VP39"/>
    <property type="match status" value="1"/>
</dbReference>
<proteinExistence type="predicted"/>
<keyword evidence="2" id="KW-0808">Transferase</keyword>
<reference evidence="2" key="1">
    <citation type="submission" date="2023-05" db="EMBL/GenBank/DDBJ databases">
        <title>Comparative genomics of Bacillaceae isolates and their secondary metabolite potential.</title>
        <authorList>
            <person name="Song L."/>
            <person name="Nielsen L.J."/>
            <person name="Mohite O."/>
            <person name="Xu X."/>
            <person name="Weber T."/>
            <person name="Kovacs A.T."/>
        </authorList>
    </citation>
    <scope>NUCLEOTIDE SEQUENCE</scope>
    <source>
        <strain evidence="2">LY1</strain>
    </source>
</reference>
<dbReference type="RefSeq" id="WP_283872261.1">
    <property type="nucleotide sequence ID" value="NZ_CP126101.1"/>
</dbReference>
<organism evidence="2 3">
    <name type="scientific">Lysinibacillus pakistanensis</name>
    <dbReference type="NCBI Taxonomy" id="759811"/>
    <lineage>
        <taxon>Bacteria</taxon>
        <taxon>Bacillati</taxon>
        <taxon>Bacillota</taxon>
        <taxon>Bacilli</taxon>
        <taxon>Bacillales</taxon>
        <taxon>Bacillaceae</taxon>
        <taxon>Lysinibacillus</taxon>
    </lineage>
</organism>
<name>A0AAX3X4M3_9BACI</name>
<keyword evidence="2" id="KW-0489">Methyltransferase</keyword>
<accession>A0AAX3X4M3</accession>
<dbReference type="EMBL" id="CP126101">
    <property type="protein sequence ID" value="WHY53801.1"/>
    <property type="molecule type" value="Genomic_DNA"/>
</dbReference>
<dbReference type="GO" id="GO:0008757">
    <property type="term" value="F:S-adenosylmethionine-dependent methyltransferase activity"/>
    <property type="evidence" value="ECO:0007669"/>
    <property type="project" value="InterPro"/>
</dbReference>
<dbReference type="EC" id="2.1.-.-" evidence="2"/>
<dbReference type="AlphaFoldDB" id="A0AAX3X4M3"/>
<protein>
    <submittedName>
        <fullName evidence="2">Class I SAM-dependent methyltransferase</fullName>
        <ecNumber evidence="2">2.1.-.-</ecNumber>
    </submittedName>
</protein>
<evidence type="ECO:0000259" key="1">
    <source>
        <dbReference type="Pfam" id="PF13847"/>
    </source>
</evidence>
<dbReference type="PANTHER" id="PTHR43591">
    <property type="entry name" value="METHYLTRANSFERASE"/>
    <property type="match status" value="1"/>
</dbReference>
<dbReference type="Proteomes" id="UP001178322">
    <property type="component" value="Chromosome"/>
</dbReference>
<feature type="domain" description="Methyltransferase" evidence="1">
    <location>
        <begin position="46"/>
        <end position="153"/>
    </location>
</feature>
<dbReference type="InterPro" id="IPR025714">
    <property type="entry name" value="Methyltranfer_dom"/>
</dbReference>